<feature type="region of interest" description="Disordered" evidence="1">
    <location>
        <begin position="49"/>
        <end position="72"/>
    </location>
</feature>
<dbReference type="Proteomes" id="UP000324222">
    <property type="component" value="Unassembled WGS sequence"/>
</dbReference>
<proteinExistence type="predicted"/>
<dbReference type="EMBL" id="VSRR010015716">
    <property type="protein sequence ID" value="MPC58470.1"/>
    <property type="molecule type" value="Genomic_DNA"/>
</dbReference>
<sequence>MLTEVSQLHVELKGEYKDKQLGEGRWLAEGGGEVETKRIEEGGWREYVPGAKMTGPERRRKRKTRGRGKGAGRYSIVSVMAEVKEEL</sequence>
<feature type="compositionally biased region" description="Basic residues" evidence="1">
    <location>
        <begin position="58"/>
        <end position="70"/>
    </location>
</feature>
<accession>A0A5B7GDU5</accession>
<protein>
    <submittedName>
        <fullName evidence="2">Uncharacterized protein</fullName>
    </submittedName>
</protein>
<gene>
    <name evidence="2" type="ORF">E2C01_052475</name>
</gene>
<keyword evidence="3" id="KW-1185">Reference proteome</keyword>
<name>A0A5B7GDU5_PORTR</name>
<evidence type="ECO:0000313" key="3">
    <source>
        <dbReference type="Proteomes" id="UP000324222"/>
    </source>
</evidence>
<comment type="caution">
    <text evidence="2">The sequence shown here is derived from an EMBL/GenBank/DDBJ whole genome shotgun (WGS) entry which is preliminary data.</text>
</comment>
<dbReference type="AlphaFoldDB" id="A0A5B7GDU5"/>
<organism evidence="2 3">
    <name type="scientific">Portunus trituberculatus</name>
    <name type="common">Swimming crab</name>
    <name type="synonym">Neptunus trituberculatus</name>
    <dbReference type="NCBI Taxonomy" id="210409"/>
    <lineage>
        <taxon>Eukaryota</taxon>
        <taxon>Metazoa</taxon>
        <taxon>Ecdysozoa</taxon>
        <taxon>Arthropoda</taxon>
        <taxon>Crustacea</taxon>
        <taxon>Multicrustacea</taxon>
        <taxon>Malacostraca</taxon>
        <taxon>Eumalacostraca</taxon>
        <taxon>Eucarida</taxon>
        <taxon>Decapoda</taxon>
        <taxon>Pleocyemata</taxon>
        <taxon>Brachyura</taxon>
        <taxon>Eubrachyura</taxon>
        <taxon>Portunoidea</taxon>
        <taxon>Portunidae</taxon>
        <taxon>Portuninae</taxon>
        <taxon>Portunus</taxon>
    </lineage>
</organism>
<reference evidence="2 3" key="1">
    <citation type="submission" date="2019-05" db="EMBL/GenBank/DDBJ databases">
        <title>Another draft genome of Portunus trituberculatus and its Hox gene families provides insights of decapod evolution.</title>
        <authorList>
            <person name="Jeong J.-H."/>
            <person name="Song I."/>
            <person name="Kim S."/>
            <person name="Choi T."/>
            <person name="Kim D."/>
            <person name="Ryu S."/>
            <person name="Kim W."/>
        </authorList>
    </citation>
    <scope>NUCLEOTIDE SEQUENCE [LARGE SCALE GENOMIC DNA]</scope>
    <source>
        <tissue evidence="2">Muscle</tissue>
    </source>
</reference>
<evidence type="ECO:0000256" key="1">
    <source>
        <dbReference type="SAM" id="MobiDB-lite"/>
    </source>
</evidence>
<evidence type="ECO:0000313" key="2">
    <source>
        <dbReference type="EMBL" id="MPC58470.1"/>
    </source>
</evidence>